<dbReference type="PRINTS" id="PR00926">
    <property type="entry name" value="MITOCARRIER"/>
</dbReference>
<protein>
    <recommendedName>
        <fullName evidence="10">Mitochondrial carrier protein</fullName>
    </recommendedName>
</protein>
<feature type="repeat" description="Solcar" evidence="6">
    <location>
        <begin position="13"/>
        <end position="102"/>
    </location>
</feature>
<dbReference type="AlphaFoldDB" id="A0A6G0WKT1"/>
<keyword evidence="2 7" id="KW-0813">Transport</keyword>
<dbReference type="Proteomes" id="UP000481153">
    <property type="component" value="Unassembled WGS sequence"/>
</dbReference>
<comment type="subcellular location">
    <subcellularLocation>
        <location evidence="1">Membrane</location>
        <topology evidence="1">Multi-pass membrane protein</topology>
    </subcellularLocation>
</comment>
<keyword evidence="9" id="KW-1185">Reference proteome</keyword>
<feature type="repeat" description="Solcar" evidence="6">
    <location>
        <begin position="215"/>
        <end position="306"/>
    </location>
</feature>
<keyword evidence="3 6" id="KW-0812">Transmembrane</keyword>
<proteinExistence type="inferred from homology"/>
<dbReference type="GO" id="GO:0055085">
    <property type="term" value="P:transmembrane transport"/>
    <property type="evidence" value="ECO:0007669"/>
    <property type="project" value="InterPro"/>
</dbReference>
<comment type="similarity">
    <text evidence="7">Belongs to the mitochondrial carrier (TC 2.A.29) family.</text>
</comment>
<dbReference type="PROSITE" id="PS50920">
    <property type="entry name" value="SOLCAR"/>
    <property type="match status" value="3"/>
</dbReference>
<dbReference type="InterPro" id="IPR023395">
    <property type="entry name" value="MCP_dom_sf"/>
</dbReference>
<dbReference type="InterPro" id="IPR002067">
    <property type="entry name" value="MCP"/>
</dbReference>
<evidence type="ECO:0000256" key="2">
    <source>
        <dbReference type="ARBA" id="ARBA00022448"/>
    </source>
</evidence>
<evidence type="ECO:0000256" key="4">
    <source>
        <dbReference type="ARBA" id="ARBA00022737"/>
    </source>
</evidence>
<dbReference type="InterPro" id="IPR018108">
    <property type="entry name" value="MCP_transmembrane"/>
</dbReference>
<gene>
    <name evidence="8" type="ORF">Ae201684_014193</name>
</gene>
<dbReference type="GO" id="GO:0016020">
    <property type="term" value="C:membrane"/>
    <property type="evidence" value="ECO:0007669"/>
    <property type="project" value="UniProtKB-SubCell"/>
</dbReference>
<keyword evidence="4" id="KW-0677">Repeat</keyword>
<dbReference type="VEuPathDB" id="FungiDB:AeMF1_006206"/>
<dbReference type="Gene3D" id="1.50.40.10">
    <property type="entry name" value="Mitochondrial carrier domain"/>
    <property type="match status" value="1"/>
</dbReference>
<evidence type="ECO:0000256" key="3">
    <source>
        <dbReference type="ARBA" id="ARBA00022692"/>
    </source>
</evidence>
<evidence type="ECO:0000313" key="8">
    <source>
        <dbReference type="EMBL" id="KAF0727852.1"/>
    </source>
</evidence>
<evidence type="ECO:0000256" key="1">
    <source>
        <dbReference type="ARBA" id="ARBA00004141"/>
    </source>
</evidence>
<evidence type="ECO:0008006" key="10">
    <source>
        <dbReference type="Google" id="ProtNLM"/>
    </source>
</evidence>
<comment type="caution">
    <text evidence="8">The sequence shown here is derived from an EMBL/GenBank/DDBJ whole genome shotgun (WGS) entry which is preliminary data.</text>
</comment>
<accession>A0A6G0WKT1</accession>
<feature type="repeat" description="Solcar" evidence="6">
    <location>
        <begin position="110"/>
        <end position="197"/>
    </location>
</feature>
<keyword evidence="5 6" id="KW-0472">Membrane</keyword>
<dbReference type="SUPFAM" id="SSF103506">
    <property type="entry name" value="Mitochondrial carrier"/>
    <property type="match status" value="1"/>
</dbReference>
<dbReference type="Pfam" id="PF00153">
    <property type="entry name" value="Mito_carr"/>
    <property type="match status" value="3"/>
</dbReference>
<dbReference type="EMBL" id="VJMJ01000187">
    <property type="protein sequence ID" value="KAF0727852.1"/>
    <property type="molecule type" value="Genomic_DNA"/>
</dbReference>
<evidence type="ECO:0000313" key="9">
    <source>
        <dbReference type="Proteomes" id="UP000481153"/>
    </source>
</evidence>
<sequence>MSPADPSSGVQTTSGAPCVVAGLVAGCVTRSCTSPLDVVKILCQLSPPSSRRTGASYILHLCRELYRVEGLRGFWKGNLAGCCRLGPYAGVKFYIFDTLANEFPSPTTGSTHSQRALSGGIAGTVATVVAYPMEVVRTRLILQKATERECQGILHGLHLLVQAEGVRGLYRGLTAGVVGSIPFEGTQFACFEGVKAYALTHRWPAWRWDRQKEALDSIDYLVIGSMAGATAQIVSYPFDTIKKRLQAQTLSRGRSLKKYNGMTDCAVRIVNEEGVLALYRGSLPNLLRVAPFTAIMFTTYELAKHLLLSSDPASLMKRYDERTHRHIE</sequence>
<reference evidence="8 9" key="1">
    <citation type="submission" date="2019-07" db="EMBL/GenBank/DDBJ databases">
        <title>Genomics analysis of Aphanomyces spp. identifies a new class of oomycete effector associated with host adaptation.</title>
        <authorList>
            <person name="Gaulin E."/>
        </authorList>
    </citation>
    <scope>NUCLEOTIDE SEQUENCE [LARGE SCALE GENOMIC DNA]</scope>
    <source>
        <strain evidence="8 9">ATCC 201684</strain>
    </source>
</reference>
<organism evidence="8 9">
    <name type="scientific">Aphanomyces euteiches</name>
    <dbReference type="NCBI Taxonomy" id="100861"/>
    <lineage>
        <taxon>Eukaryota</taxon>
        <taxon>Sar</taxon>
        <taxon>Stramenopiles</taxon>
        <taxon>Oomycota</taxon>
        <taxon>Saprolegniomycetes</taxon>
        <taxon>Saprolegniales</taxon>
        <taxon>Verrucalvaceae</taxon>
        <taxon>Aphanomyces</taxon>
    </lineage>
</organism>
<evidence type="ECO:0000256" key="7">
    <source>
        <dbReference type="RuleBase" id="RU000488"/>
    </source>
</evidence>
<evidence type="ECO:0000256" key="6">
    <source>
        <dbReference type="PROSITE-ProRule" id="PRU00282"/>
    </source>
</evidence>
<dbReference type="PANTHER" id="PTHR24089">
    <property type="entry name" value="SOLUTE CARRIER FAMILY 25"/>
    <property type="match status" value="1"/>
</dbReference>
<name>A0A6G0WKT1_9STRA</name>
<evidence type="ECO:0000256" key="5">
    <source>
        <dbReference type="ARBA" id="ARBA00023136"/>
    </source>
</evidence>